<dbReference type="Pfam" id="PF02170">
    <property type="entry name" value="PAZ"/>
    <property type="match status" value="1"/>
</dbReference>
<dbReference type="RefSeq" id="XP_001013312.2">
    <property type="nucleotide sequence ID" value="XM_001013312.2"/>
</dbReference>
<comment type="similarity">
    <text evidence="1">Belongs to the argonaute family.</text>
</comment>
<dbReference type="SMART" id="SM00949">
    <property type="entry name" value="PAZ"/>
    <property type="match status" value="1"/>
</dbReference>
<dbReference type="SMART" id="SM00950">
    <property type="entry name" value="Piwi"/>
    <property type="match status" value="1"/>
</dbReference>
<reference evidence="6" key="1">
    <citation type="journal article" date="2006" name="PLoS Biol.">
        <title>Macronuclear genome sequence of the ciliate Tetrahymena thermophila, a model eukaryote.</title>
        <authorList>
            <person name="Eisen J.A."/>
            <person name="Coyne R.S."/>
            <person name="Wu M."/>
            <person name="Wu D."/>
            <person name="Thiagarajan M."/>
            <person name="Wortman J.R."/>
            <person name="Badger J.H."/>
            <person name="Ren Q."/>
            <person name="Amedeo P."/>
            <person name="Jones K.M."/>
            <person name="Tallon L.J."/>
            <person name="Delcher A.L."/>
            <person name="Salzberg S.L."/>
            <person name="Silva J.C."/>
            <person name="Haas B.J."/>
            <person name="Majoros W.H."/>
            <person name="Farzad M."/>
            <person name="Carlton J.M."/>
            <person name="Smith R.K. Jr."/>
            <person name="Garg J."/>
            <person name="Pearlman R.E."/>
            <person name="Karrer K.M."/>
            <person name="Sun L."/>
            <person name="Manning G."/>
            <person name="Elde N.C."/>
            <person name="Turkewitz A.P."/>
            <person name="Asai D.J."/>
            <person name="Wilkes D.E."/>
            <person name="Wang Y."/>
            <person name="Cai H."/>
            <person name="Collins K."/>
            <person name="Stewart B.A."/>
            <person name="Lee S.R."/>
            <person name="Wilamowska K."/>
            <person name="Weinberg Z."/>
            <person name="Ruzzo W.L."/>
            <person name="Wloga D."/>
            <person name="Gaertig J."/>
            <person name="Frankel J."/>
            <person name="Tsao C.-C."/>
            <person name="Gorovsky M.A."/>
            <person name="Keeling P.J."/>
            <person name="Waller R.F."/>
            <person name="Patron N.J."/>
            <person name="Cherry J.M."/>
            <person name="Stover N.A."/>
            <person name="Krieger C.J."/>
            <person name="del Toro C."/>
            <person name="Ryder H.F."/>
            <person name="Williamson S.C."/>
            <person name="Barbeau R.A."/>
            <person name="Hamilton E.P."/>
            <person name="Orias E."/>
        </authorList>
    </citation>
    <scope>NUCLEOTIDE SEQUENCE [LARGE SCALE GENOMIC DNA]</scope>
    <source>
        <strain evidence="6">SB210</strain>
    </source>
</reference>
<dbReference type="Proteomes" id="UP000009168">
    <property type="component" value="Unassembled WGS sequence"/>
</dbReference>
<evidence type="ECO:0000313" key="6">
    <source>
        <dbReference type="Proteomes" id="UP000009168"/>
    </source>
</evidence>
<proteinExistence type="inferred from homology"/>
<dbReference type="SUPFAM" id="SSF101690">
    <property type="entry name" value="PAZ domain"/>
    <property type="match status" value="1"/>
</dbReference>
<dbReference type="InterPro" id="IPR036085">
    <property type="entry name" value="PAZ_dom_sf"/>
</dbReference>
<dbReference type="GO" id="GO:0003723">
    <property type="term" value="F:RNA binding"/>
    <property type="evidence" value="ECO:0007669"/>
    <property type="project" value="InterPro"/>
</dbReference>
<evidence type="ECO:0000313" key="5">
    <source>
        <dbReference type="EMBL" id="EAR93067.2"/>
    </source>
</evidence>
<dbReference type="InParanoid" id="Q239A3"/>
<dbReference type="Pfam" id="PF02171">
    <property type="entry name" value="Piwi"/>
    <property type="match status" value="1"/>
</dbReference>
<dbReference type="PROSITE" id="PS50821">
    <property type="entry name" value="PAZ"/>
    <property type="match status" value="1"/>
</dbReference>
<feature type="domain" description="PAZ" evidence="3">
    <location>
        <begin position="277"/>
        <end position="407"/>
    </location>
</feature>
<name>Q239A3_TETTS</name>
<dbReference type="SUPFAM" id="SSF53098">
    <property type="entry name" value="Ribonuclease H-like"/>
    <property type="match status" value="1"/>
</dbReference>
<dbReference type="PANTHER" id="PTHR22891">
    <property type="entry name" value="EUKARYOTIC TRANSLATION INITIATION FACTOR 2C"/>
    <property type="match status" value="1"/>
</dbReference>
<gene>
    <name evidence="5" type="ORF">TTHERM_00449120</name>
</gene>
<accession>Q239A3</accession>
<evidence type="ECO:0000256" key="1">
    <source>
        <dbReference type="RuleBase" id="RU361178"/>
    </source>
</evidence>
<dbReference type="InterPro" id="IPR003100">
    <property type="entry name" value="PAZ_dom"/>
</dbReference>
<evidence type="ECO:0000259" key="4">
    <source>
        <dbReference type="PROSITE" id="PS50822"/>
    </source>
</evidence>
<dbReference type="HOGENOM" id="CLU_317511_0_0_1"/>
<dbReference type="Gene3D" id="3.30.420.10">
    <property type="entry name" value="Ribonuclease H-like superfamily/Ribonuclease H"/>
    <property type="match status" value="1"/>
</dbReference>
<dbReference type="KEGG" id="tet:TTHERM_00449120"/>
<sequence length="896" mass="104367">MQQIETKIYPLTLERYKNWQVNKQINQYLLQNKNLCQQQLIEKQRKNQMDQGSLRGESEQGSSSQQKEQKLQLARRPKLDYNQQSKSLMLLTNYLKLELNKSIEEIYLLRVDFYPRIEADNRVLRDKLLSVSRAQLKECLGGHYLINAQQIFSVEKPNFNKETSISITFQKTDYQVNLKITKVFRLEDLNNENQRKSQFPLLFFNVMVKNILKGLNFFEFGKNTKYFEPSAEYHSKIEGTNLIVYKGWNTPFENCSDGLLMKLDIQHKVARRENALNYINLIYKNNNDASKEQKRKLVCEKLQGQTVMANYGNFKQFKVHDVIFDKNCKELKVSDPILDPNSKESQLPIEPPTLQQPNPDSDLTIYDYYYKKYGLKIKYDKQPLLLVYEKKLKRFLYFVPELCLLTGIPDELNDYQKRELITCTKQKPQELYNMVTQFIDKIVNVNTTEGQLNTQSISEQLGINFSNHPHVIQAKQIAYPTITFGGPKKDAPRQTIEDNSASQFSMKYPVYSSGNQLSIALLHFKDFNTMDLFQNWIKIQKELRIEVKKPQEFNLGDFNNKAMQEIEHVIRREIKKEKFDIVAIVAPNKFSTVQNYSKIKKLCTITQQIKSQYIRQQSLDSKQSYNVCSAILSQMAAKCGTTLWVVNPPNGIPDNTMIIGTSVQKVFINGQPQFVIGFVASQDKNVSRFYSRATFQKLNKDNIEKISTFIVDAIKQYFVQNKFVPENIIYLRENIADQGIQKYLSTEIKEVLKSFTVLSPQYKPKLCVVLLECRHGVRVLHQLGEGPNKELVNPPPGTIIDSSITSKYHYDFYMISQNVKQGTATPVHYKVIYDTTEFPEGRLQELLYSQCFNYVNWSGSIKYPAQIQYAKKLAKMVGTFIQEEVSEKLFNSRFYI</sequence>
<dbReference type="Gene3D" id="3.40.50.2300">
    <property type="match status" value="1"/>
</dbReference>
<dbReference type="InterPro" id="IPR036397">
    <property type="entry name" value="RNaseH_sf"/>
</dbReference>
<feature type="compositionally biased region" description="Low complexity" evidence="2">
    <location>
        <begin position="51"/>
        <end position="66"/>
    </location>
</feature>
<feature type="region of interest" description="Disordered" evidence="2">
    <location>
        <begin position="47"/>
        <end position="76"/>
    </location>
</feature>
<dbReference type="InterPro" id="IPR012337">
    <property type="entry name" value="RNaseH-like_sf"/>
</dbReference>
<protein>
    <submittedName>
        <fullName evidence="5">Piwi domain protein</fullName>
    </submittedName>
</protein>
<dbReference type="InterPro" id="IPR003165">
    <property type="entry name" value="Piwi"/>
</dbReference>
<evidence type="ECO:0000259" key="3">
    <source>
        <dbReference type="PROSITE" id="PS50821"/>
    </source>
</evidence>
<dbReference type="CDD" id="cd04658">
    <property type="entry name" value="Piwi_piwi-like_Euk"/>
    <property type="match status" value="1"/>
</dbReference>
<evidence type="ECO:0000256" key="2">
    <source>
        <dbReference type="SAM" id="MobiDB-lite"/>
    </source>
</evidence>
<dbReference type="AlphaFoldDB" id="Q239A3"/>
<feature type="domain" description="Piwi" evidence="4">
    <location>
        <begin position="581"/>
        <end position="882"/>
    </location>
</feature>
<dbReference type="GeneID" id="7845793"/>
<dbReference type="OrthoDB" id="10252740at2759"/>
<dbReference type="PROSITE" id="PS50822">
    <property type="entry name" value="PIWI"/>
    <property type="match status" value="1"/>
</dbReference>
<dbReference type="EMBL" id="GG662738">
    <property type="protein sequence ID" value="EAR93067.2"/>
    <property type="molecule type" value="Genomic_DNA"/>
</dbReference>
<organism evidence="5 6">
    <name type="scientific">Tetrahymena thermophila (strain SB210)</name>
    <dbReference type="NCBI Taxonomy" id="312017"/>
    <lineage>
        <taxon>Eukaryota</taxon>
        <taxon>Sar</taxon>
        <taxon>Alveolata</taxon>
        <taxon>Ciliophora</taxon>
        <taxon>Intramacronucleata</taxon>
        <taxon>Oligohymenophorea</taxon>
        <taxon>Hymenostomatida</taxon>
        <taxon>Tetrahymenina</taxon>
        <taxon>Tetrahymenidae</taxon>
        <taxon>Tetrahymena</taxon>
    </lineage>
</organism>
<dbReference type="eggNOG" id="KOG1042">
    <property type="taxonomic scope" value="Eukaryota"/>
</dbReference>
<dbReference type="STRING" id="312017.Q239A3"/>
<dbReference type="Gene3D" id="2.170.260.10">
    <property type="entry name" value="paz domain"/>
    <property type="match status" value="1"/>
</dbReference>
<keyword evidence="6" id="KW-1185">Reference proteome</keyword>